<keyword evidence="1" id="KW-0812">Transmembrane</keyword>
<sequence length="309" mass="34826">MTKKNTHYLGHLTDKSKENTISPAEQKLLDDFMQHEYDASAWDNTQMGAKDAISARIYNNIQKLQPIKRPFWAVYKYAIAASVLLVLGLGIWLRSAEQNIKELVLTTASVTDSVRLKDGTVVYLAANSVFKYPEHFQGKIRSVSLLKGNAFFKVAKDHTHPFVITSPQIKTRVLGTSFHISLDQGKSSVTVLTGKVRVSSGQQIAFLTPNENAVFSPSSGLKKQKLNDLSLYSWYKKDITLNEVTLDKVFTLLSFKYGASFDTADENILRTRITLYLKDGLPLQNILDQINYITHLKLKQHGNKIETDQ</sequence>
<protein>
    <submittedName>
        <fullName evidence="4">FecR family protein</fullName>
    </submittedName>
</protein>
<dbReference type="Proteomes" id="UP000248198">
    <property type="component" value="Unassembled WGS sequence"/>
</dbReference>
<accession>A0A318UCB3</accession>
<keyword evidence="1" id="KW-1133">Transmembrane helix</keyword>
<evidence type="ECO:0000313" key="5">
    <source>
        <dbReference type="Proteomes" id="UP000248198"/>
    </source>
</evidence>
<evidence type="ECO:0000259" key="2">
    <source>
        <dbReference type="Pfam" id="PF04773"/>
    </source>
</evidence>
<feature type="domain" description="Protein FecR C-terminal" evidence="3">
    <location>
        <begin position="239"/>
        <end position="305"/>
    </location>
</feature>
<keyword evidence="5" id="KW-1185">Reference proteome</keyword>
<evidence type="ECO:0000256" key="1">
    <source>
        <dbReference type="SAM" id="Phobius"/>
    </source>
</evidence>
<evidence type="ECO:0000313" key="4">
    <source>
        <dbReference type="EMBL" id="PYF74014.1"/>
    </source>
</evidence>
<dbReference type="InterPro" id="IPR032508">
    <property type="entry name" value="FecR_C"/>
</dbReference>
<dbReference type="GO" id="GO:0016989">
    <property type="term" value="F:sigma factor antagonist activity"/>
    <property type="evidence" value="ECO:0007669"/>
    <property type="project" value="TreeGrafter"/>
</dbReference>
<feature type="transmembrane region" description="Helical" evidence="1">
    <location>
        <begin position="73"/>
        <end position="93"/>
    </location>
</feature>
<dbReference type="PANTHER" id="PTHR30273">
    <property type="entry name" value="PERIPLASMIC SIGNAL SENSOR AND SIGMA FACTOR ACTIVATOR FECR-RELATED"/>
    <property type="match status" value="1"/>
</dbReference>
<evidence type="ECO:0000259" key="3">
    <source>
        <dbReference type="Pfam" id="PF16344"/>
    </source>
</evidence>
<gene>
    <name evidence="4" type="ORF">B0O44_104184</name>
</gene>
<dbReference type="AlphaFoldDB" id="A0A318UCB3"/>
<dbReference type="PANTHER" id="PTHR30273:SF2">
    <property type="entry name" value="PROTEIN FECR"/>
    <property type="match status" value="1"/>
</dbReference>
<comment type="caution">
    <text evidence="4">The sequence shown here is derived from an EMBL/GenBank/DDBJ whole genome shotgun (WGS) entry which is preliminary data.</text>
</comment>
<keyword evidence="1" id="KW-0472">Membrane</keyword>
<dbReference type="Pfam" id="PF04773">
    <property type="entry name" value="FecR"/>
    <property type="match status" value="1"/>
</dbReference>
<dbReference type="Pfam" id="PF16344">
    <property type="entry name" value="FecR_C"/>
    <property type="match status" value="1"/>
</dbReference>
<feature type="domain" description="FecR protein" evidence="2">
    <location>
        <begin position="106"/>
        <end position="197"/>
    </location>
</feature>
<dbReference type="EMBL" id="QKLU01000004">
    <property type="protein sequence ID" value="PYF74014.1"/>
    <property type="molecule type" value="Genomic_DNA"/>
</dbReference>
<name>A0A318UCB3_9SPHI</name>
<dbReference type="InterPro" id="IPR006860">
    <property type="entry name" value="FecR"/>
</dbReference>
<dbReference type="RefSeq" id="WP_110830859.1">
    <property type="nucleotide sequence ID" value="NZ_QKLU01000004.1"/>
</dbReference>
<dbReference type="Gene3D" id="2.60.120.1440">
    <property type="match status" value="1"/>
</dbReference>
<reference evidence="4 5" key="1">
    <citation type="submission" date="2018-06" db="EMBL/GenBank/DDBJ databases">
        <title>Genomic Encyclopedia of Archaeal and Bacterial Type Strains, Phase II (KMG-II): from individual species to whole genera.</title>
        <authorList>
            <person name="Goeker M."/>
        </authorList>
    </citation>
    <scope>NUCLEOTIDE SEQUENCE [LARGE SCALE GENOMIC DNA]</scope>
    <source>
        <strain evidence="4 5">DSM 27372</strain>
    </source>
</reference>
<organism evidence="4 5">
    <name type="scientific">Pedobacter nutrimenti</name>
    <dbReference type="NCBI Taxonomy" id="1241337"/>
    <lineage>
        <taxon>Bacteria</taxon>
        <taxon>Pseudomonadati</taxon>
        <taxon>Bacteroidota</taxon>
        <taxon>Sphingobacteriia</taxon>
        <taxon>Sphingobacteriales</taxon>
        <taxon>Sphingobacteriaceae</taxon>
        <taxon>Pedobacter</taxon>
    </lineage>
</organism>
<dbReference type="OrthoDB" id="1097132at2"/>
<proteinExistence type="predicted"/>
<dbReference type="PIRSF" id="PIRSF018266">
    <property type="entry name" value="FecR"/>
    <property type="match status" value="1"/>
</dbReference>
<dbReference type="Gene3D" id="3.55.50.30">
    <property type="match status" value="1"/>
</dbReference>
<dbReference type="InterPro" id="IPR012373">
    <property type="entry name" value="Ferrdict_sens_TM"/>
</dbReference>